<proteinExistence type="predicted"/>
<gene>
    <name evidence="2" type="ORF">A3J05_01805</name>
</gene>
<comment type="caution">
    <text evidence="2">The sequence shown here is derived from an EMBL/GenBank/DDBJ whole genome shotgun (WGS) entry which is preliminary data.</text>
</comment>
<protein>
    <submittedName>
        <fullName evidence="2">Uncharacterized protein</fullName>
    </submittedName>
</protein>
<organism evidence="2 3">
    <name type="scientific">Candidatus Doudnabacteria bacterium RIFCSPLOWO2_02_FULL_48_13</name>
    <dbReference type="NCBI Taxonomy" id="1817845"/>
    <lineage>
        <taxon>Bacteria</taxon>
        <taxon>Candidatus Doudnaibacteriota</taxon>
    </lineage>
</organism>
<name>A0A1F5QBY8_9BACT</name>
<dbReference type="EMBL" id="MFFF01000017">
    <property type="protein sequence ID" value="OGE99721.1"/>
    <property type="molecule type" value="Genomic_DNA"/>
</dbReference>
<reference evidence="2 3" key="1">
    <citation type="journal article" date="2016" name="Nat. Commun.">
        <title>Thousands of microbial genomes shed light on interconnected biogeochemical processes in an aquifer system.</title>
        <authorList>
            <person name="Anantharaman K."/>
            <person name="Brown C.T."/>
            <person name="Hug L.A."/>
            <person name="Sharon I."/>
            <person name="Castelle C.J."/>
            <person name="Probst A.J."/>
            <person name="Thomas B.C."/>
            <person name="Singh A."/>
            <person name="Wilkins M.J."/>
            <person name="Karaoz U."/>
            <person name="Brodie E.L."/>
            <person name="Williams K.H."/>
            <person name="Hubbard S.S."/>
            <person name="Banfield J.F."/>
        </authorList>
    </citation>
    <scope>NUCLEOTIDE SEQUENCE [LARGE SCALE GENOMIC DNA]</scope>
</reference>
<evidence type="ECO:0000313" key="3">
    <source>
        <dbReference type="Proteomes" id="UP000177235"/>
    </source>
</evidence>
<evidence type="ECO:0000313" key="2">
    <source>
        <dbReference type="EMBL" id="OGE99721.1"/>
    </source>
</evidence>
<evidence type="ECO:0000256" key="1">
    <source>
        <dbReference type="SAM" id="MobiDB-lite"/>
    </source>
</evidence>
<accession>A0A1F5QBY8</accession>
<sequence length="158" mass="17285">MNSAEWAARGALMPATPKRKTSSVPSEPNLKSIKGMSYSDSSKSLHKEIQTGLASQKQPGNAAPKPETQSWQPVDFSRGAILKKGISNTKNFRYQLDKQLKGVFAKSGQRAAVSKMIQDKITGSGLTSKNVKRGLWDLKNQGHITTGQMNKLMGHFKI</sequence>
<dbReference type="Proteomes" id="UP000177235">
    <property type="component" value="Unassembled WGS sequence"/>
</dbReference>
<feature type="region of interest" description="Disordered" evidence="1">
    <location>
        <begin position="1"/>
        <end position="74"/>
    </location>
</feature>
<dbReference type="AlphaFoldDB" id="A0A1F5QBY8"/>